<dbReference type="OrthoDB" id="18487at2759"/>
<dbReference type="InterPro" id="IPR009030">
    <property type="entry name" value="Growth_fac_rcpt_cys_sf"/>
</dbReference>
<gene>
    <name evidence="2" type="ORF">PPERSA_12193</name>
</gene>
<proteinExistence type="predicted"/>
<dbReference type="SUPFAM" id="SSF57184">
    <property type="entry name" value="Growth factor receptor domain"/>
    <property type="match status" value="1"/>
</dbReference>
<name>A0A0V0R965_PSEPJ</name>
<evidence type="ECO:0000256" key="1">
    <source>
        <dbReference type="SAM" id="SignalP"/>
    </source>
</evidence>
<organism evidence="2 3">
    <name type="scientific">Pseudocohnilembus persalinus</name>
    <name type="common">Ciliate</name>
    <dbReference type="NCBI Taxonomy" id="266149"/>
    <lineage>
        <taxon>Eukaryota</taxon>
        <taxon>Sar</taxon>
        <taxon>Alveolata</taxon>
        <taxon>Ciliophora</taxon>
        <taxon>Intramacronucleata</taxon>
        <taxon>Oligohymenophorea</taxon>
        <taxon>Scuticociliatia</taxon>
        <taxon>Philasterida</taxon>
        <taxon>Pseudocohnilembidae</taxon>
        <taxon>Pseudocohnilembus</taxon>
    </lineage>
</organism>
<evidence type="ECO:0000313" key="3">
    <source>
        <dbReference type="Proteomes" id="UP000054937"/>
    </source>
</evidence>
<reference evidence="2 3" key="1">
    <citation type="journal article" date="2015" name="Sci. Rep.">
        <title>Genome of the facultative scuticociliatosis pathogen Pseudocohnilembus persalinus provides insight into its virulence through horizontal gene transfer.</title>
        <authorList>
            <person name="Xiong J."/>
            <person name="Wang G."/>
            <person name="Cheng J."/>
            <person name="Tian M."/>
            <person name="Pan X."/>
            <person name="Warren A."/>
            <person name="Jiang C."/>
            <person name="Yuan D."/>
            <person name="Miao W."/>
        </authorList>
    </citation>
    <scope>NUCLEOTIDE SEQUENCE [LARGE SCALE GENOMIC DNA]</scope>
    <source>
        <strain evidence="2">36N120E</strain>
    </source>
</reference>
<evidence type="ECO:0000313" key="2">
    <source>
        <dbReference type="EMBL" id="KRX10842.1"/>
    </source>
</evidence>
<comment type="caution">
    <text evidence="2">The sequence shown here is derived from an EMBL/GenBank/DDBJ whole genome shotgun (WGS) entry which is preliminary data.</text>
</comment>
<feature type="chain" id="PRO_5006867783" evidence="1">
    <location>
        <begin position="21"/>
        <end position="700"/>
    </location>
</feature>
<dbReference type="EMBL" id="LDAU01000018">
    <property type="protein sequence ID" value="KRX10842.1"/>
    <property type="molecule type" value="Genomic_DNA"/>
</dbReference>
<dbReference type="Gene3D" id="2.10.220.10">
    <property type="entry name" value="Hormone Receptor, Insulin-like Growth Factor Receptor 1, Chain A, domain 2"/>
    <property type="match status" value="1"/>
</dbReference>
<accession>A0A0V0R965</accession>
<protein>
    <submittedName>
        <fullName evidence="2">Insulin-like growth factor binding protein, N-terminal</fullName>
    </submittedName>
</protein>
<sequence length="700" mass="80593">MSQILFIMLIILILIMISQQKQFKLLDGENWTPQDITTKLNLSLENLYKNQKQFDYCVLPEENVTVIAYQAQQGGTNKIFVKFIDENNDVLYTAQIIHYTEQLQISETNTQGEAVIAFLRVNGIYFQFFSYVTEAETRIGITNQVPGLFIYFQMKYSNNHLFFTTHGHSIAPSITLFDLNSLSASYTPQQISLSQYIKPDQLTLQVYQDLNGLIFTKLSLQNQIEMAKFQVYPTFTSISQTYHESEYIFQDLVSNTLQNKSYLIDGVNNDSFVATNSHQYGRFKFVIYKKDGSTRYHQDFNFDSILKCDYMQYGVINEKYVWMKMDLNNGQSIFAFLDPSMGPFYLSNSSIIHFLSDLKQSYAYPIFKSNGDVYLSVIGQETPVNITPSGGYSAVQYHIGKFINCNIQYCILCDIDENCLQCQGIGREYQDGECVCGVNYYHSGNLADFDCFSCVHPCLDCYSESQCKTCVLSSVPRLEDQNCQCQQGYYDDGEDECQVCASNCQSCTNFTYCDKCIDGFYRDNYGTCIKCQELCGDQGCYNDKICINCIDYFIYDLGSCTCPDVCKKCAKIFNTTQVTEININDYDHYQYIIKQCDCPYGYIRCLVNQKDQYSQKCNKYNNNSELLGICLDFSGQQISFIEFGENNQKGQQVQISGTNQYDEILYAYLTQDNLIYLGFFNVNGFRTRGNEQLQLCFFEL</sequence>
<dbReference type="AlphaFoldDB" id="A0A0V0R965"/>
<keyword evidence="1" id="KW-0732">Signal</keyword>
<dbReference type="InParanoid" id="A0A0V0R965"/>
<dbReference type="Proteomes" id="UP000054937">
    <property type="component" value="Unassembled WGS sequence"/>
</dbReference>
<feature type="signal peptide" evidence="1">
    <location>
        <begin position="1"/>
        <end position="20"/>
    </location>
</feature>
<keyword evidence="3" id="KW-1185">Reference proteome</keyword>